<sequence length="343" mass="38093">MEFSEGLNVIVGPPSSGKSSMLEAITLIMQSRGEDALIIEGRLLMIHDVVDVLRNLDTSSRVTVSLRFSIDDQISSFLKDTGINANSGSITYSYSFIHSSGNVEQEVWLNDNLLVTFGRINDKNMILKPEIIDLCITPYHIMHEDALETCSDPPDSVKVAKAVLFSLRQGLRDRFFFIGENRLAWWKRTFETTVDLLPDYSVGGDAQYTVHQLSRMLTVPSYREQVKEILSEMQSLNVEDVTAGFIAPNRLMGFIKAKGSWGVLYNAGLGVRSILPLIVQLVLAPRGSTIIIDGVDIGLNEESLENVLSAVGKYAKSKDLQIIASSRLRPRVNDAKVIELNNQ</sequence>
<dbReference type="HOGENOM" id="CLU_798374_0_0_2"/>
<dbReference type="PANTHER" id="PTHR43581:SF4">
    <property type="entry name" value="ATP_GTP PHOSPHATASE"/>
    <property type="match status" value="1"/>
</dbReference>
<dbReference type="Pfam" id="PF13476">
    <property type="entry name" value="AAA_23"/>
    <property type="match status" value="1"/>
</dbReference>
<evidence type="ECO:0000313" key="2">
    <source>
        <dbReference type="EMBL" id="ABW00905.1"/>
    </source>
</evidence>
<accession>A8M9M4</accession>
<evidence type="ECO:0000313" key="3">
    <source>
        <dbReference type="Proteomes" id="UP000001137"/>
    </source>
</evidence>
<feature type="domain" description="Rad50/SbcC-type AAA" evidence="1">
    <location>
        <begin position="2"/>
        <end position="74"/>
    </location>
</feature>
<dbReference type="Proteomes" id="UP000001137">
    <property type="component" value="Chromosome"/>
</dbReference>
<protein>
    <recommendedName>
        <fullName evidence="1">Rad50/SbcC-type AAA domain-containing protein</fullName>
    </recommendedName>
</protein>
<dbReference type="GO" id="GO:0016887">
    <property type="term" value="F:ATP hydrolysis activity"/>
    <property type="evidence" value="ECO:0007669"/>
    <property type="project" value="InterPro"/>
</dbReference>
<dbReference type="SUPFAM" id="SSF52540">
    <property type="entry name" value="P-loop containing nucleoside triphosphate hydrolases"/>
    <property type="match status" value="1"/>
</dbReference>
<proteinExistence type="predicted"/>
<dbReference type="EMBL" id="CP000852">
    <property type="protein sequence ID" value="ABW00905.1"/>
    <property type="molecule type" value="Genomic_DNA"/>
</dbReference>
<dbReference type="InterPro" id="IPR051396">
    <property type="entry name" value="Bact_Antivir_Def_Nuclease"/>
</dbReference>
<gene>
    <name evidence="2" type="ordered locus">Cmaq_0051</name>
</gene>
<dbReference type="STRING" id="397948.Cmaq_0051"/>
<dbReference type="InterPro" id="IPR038729">
    <property type="entry name" value="Rad50/SbcC_AAA"/>
</dbReference>
<reference evidence="2 3" key="1">
    <citation type="submission" date="2007-10" db="EMBL/GenBank/DDBJ databases">
        <title>Complete sequence of Caldivirga maquilingensis IC-167.</title>
        <authorList>
            <consortium name="US DOE Joint Genome Institute"/>
            <person name="Copeland A."/>
            <person name="Lucas S."/>
            <person name="Lapidus A."/>
            <person name="Barry K."/>
            <person name="Glavina del Rio T."/>
            <person name="Dalin E."/>
            <person name="Tice H."/>
            <person name="Pitluck S."/>
            <person name="Saunders E."/>
            <person name="Brettin T."/>
            <person name="Bruce D."/>
            <person name="Detter J.C."/>
            <person name="Han C."/>
            <person name="Schmutz J."/>
            <person name="Larimer F."/>
            <person name="Land M."/>
            <person name="Hauser L."/>
            <person name="Kyrpides N."/>
            <person name="Ivanova N."/>
            <person name="Biddle J.F."/>
            <person name="Zhang Z."/>
            <person name="Fitz-Gibbon S.T."/>
            <person name="Lowe T.M."/>
            <person name="Saltikov C."/>
            <person name="House C.H."/>
            <person name="Richardson P."/>
        </authorList>
    </citation>
    <scope>NUCLEOTIDE SEQUENCE [LARGE SCALE GENOMIC DNA]</scope>
    <source>
        <strain evidence="3">ATCC 700844 / DSM 13496 / JCM 10307 / IC-167</strain>
    </source>
</reference>
<dbReference type="InterPro" id="IPR027417">
    <property type="entry name" value="P-loop_NTPase"/>
</dbReference>
<dbReference type="AlphaFoldDB" id="A8M9M4"/>
<dbReference type="PANTHER" id="PTHR43581">
    <property type="entry name" value="ATP/GTP PHOSPHATASE"/>
    <property type="match status" value="1"/>
</dbReference>
<dbReference type="eggNOG" id="arCOG05702">
    <property type="taxonomic scope" value="Archaea"/>
</dbReference>
<dbReference type="KEGG" id="cma:Cmaq_0051"/>
<evidence type="ECO:0000259" key="1">
    <source>
        <dbReference type="Pfam" id="PF13476"/>
    </source>
</evidence>
<dbReference type="Gene3D" id="3.40.50.300">
    <property type="entry name" value="P-loop containing nucleotide triphosphate hydrolases"/>
    <property type="match status" value="1"/>
</dbReference>
<organism evidence="2 3">
    <name type="scientific">Caldivirga maquilingensis (strain ATCC 700844 / DSM 13496 / JCM 10307 / IC-167)</name>
    <dbReference type="NCBI Taxonomy" id="397948"/>
    <lineage>
        <taxon>Archaea</taxon>
        <taxon>Thermoproteota</taxon>
        <taxon>Thermoprotei</taxon>
        <taxon>Thermoproteales</taxon>
        <taxon>Thermoproteaceae</taxon>
        <taxon>Caldivirga</taxon>
    </lineage>
</organism>
<name>A8M9M4_CALMQ</name>
<dbReference type="GO" id="GO:0006302">
    <property type="term" value="P:double-strand break repair"/>
    <property type="evidence" value="ECO:0007669"/>
    <property type="project" value="InterPro"/>
</dbReference>
<keyword evidence="3" id="KW-1185">Reference proteome</keyword>